<keyword evidence="3" id="KW-1185">Reference proteome</keyword>
<comment type="caution">
    <text evidence="2">The sequence shown here is derived from an EMBL/GenBank/DDBJ whole genome shotgun (WGS) entry which is preliminary data.</text>
</comment>
<name>A0ABP7E6Z1_9ACTN</name>
<evidence type="ECO:0000313" key="3">
    <source>
        <dbReference type="Proteomes" id="UP001500902"/>
    </source>
</evidence>
<reference evidence="3" key="1">
    <citation type="journal article" date="2019" name="Int. J. Syst. Evol. Microbiol.">
        <title>The Global Catalogue of Microorganisms (GCM) 10K type strain sequencing project: providing services to taxonomists for standard genome sequencing and annotation.</title>
        <authorList>
            <consortium name="The Broad Institute Genomics Platform"/>
            <consortium name="The Broad Institute Genome Sequencing Center for Infectious Disease"/>
            <person name="Wu L."/>
            <person name="Ma J."/>
        </authorList>
    </citation>
    <scope>NUCLEOTIDE SEQUENCE [LARGE SCALE GENOMIC DNA]</scope>
    <source>
        <strain evidence="3">JCM 16904</strain>
    </source>
</reference>
<proteinExistence type="predicted"/>
<sequence length="86" mass="9464">MALRPLVYGLRVSVHMLCTLIDFIAGRRRPNVPDAILADATITKRQRRMLIDVYESFRRQTASGAAPDGHTARRPDNCGSSPSPAS</sequence>
<evidence type="ECO:0008006" key="4">
    <source>
        <dbReference type="Google" id="ProtNLM"/>
    </source>
</evidence>
<accession>A0ABP7E6Z1</accession>
<feature type="region of interest" description="Disordered" evidence="1">
    <location>
        <begin position="60"/>
        <end position="86"/>
    </location>
</feature>
<protein>
    <recommendedName>
        <fullName evidence="4">Transposase</fullName>
    </recommendedName>
</protein>
<dbReference type="EMBL" id="BAAAZP010000224">
    <property type="protein sequence ID" value="GAA3714010.1"/>
    <property type="molecule type" value="Genomic_DNA"/>
</dbReference>
<gene>
    <name evidence="2" type="ORF">GCM10022224_094540</name>
</gene>
<evidence type="ECO:0000256" key="1">
    <source>
        <dbReference type="SAM" id="MobiDB-lite"/>
    </source>
</evidence>
<organism evidence="2 3">
    <name type="scientific">Nonomuraea antimicrobica</name>
    <dbReference type="NCBI Taxonomy" id="561173"/>
    <lineage>
        <taxon>Bacteria</taxon>
        <taxon>Bacillati</taxon>
        <taxon>Actinomycetota</taxon>
        <taxon>Actinomycetes</taxon>
        <taxon>Streptosporangiales</taxon>
        <taxon>Streptosporangiaceae</taxon>
        <taxon>Nonomuraea</taxon>
    </lineage>
</organism>
<evidence type="ECO:0000313" key="2">
    <source>
        <dbReference type="EMBL" id="GAA3714010.1"/>
    </source>
</evidence>
<dbReference type="Proteomes" id="UP001500902">
    <property type="component" value="Unassembled WGS sequence"/>
</dbReference>